<protein>
    <submittedName>
        <fullName evidence="2">Uncharacterized protein</fullName>
    </submittedName>
</protein>
<dbReference type="EMBL" id="AGNL01040396">
    <property type="protein sequence ID" value="EJK52116.1"/>
    <property type="molecule type" value="Genomic_DNA"/>
</dbReference>
<accession>K0RT95</accession>
<feature type="compositionally biased region" description="Basic and acidic residues" evidence="1">
    <location>
        <begin position="37"/>
        <end position="46"/>
    </location>
</feature>
<feature type="compositionally biased region" description="Basic and acidic residues" evidence="1">
    <location>
        <begin position="78"/>
        <end position="98"/>
    </location>
</feature>
<feature type="compositionally biased region" description="Basic and acidic residues" evidence="1">
    <location>
        <begin position="157"/>
        <end position="171"/>
    </location>
</feature>
<feature type="compositionally biased region" description="Basic residues" evidence="1">
    <location>
        <begin position="99"/>
        <end position="116"/>
    </location>
</feature>
<feature type="region of interest" description="Disordered" evidence="1">
    <location>
        <begin position="1"/>
        <end position="190"/>
    </location>
</feature>
<proteinExistence type="predicted"/>
<name>K0RT95_THAOC</name>
<dbReference type="AlphaFoldDB" id="K0RT95"/>
<evidence type="ECO:0000313" key="3">
    <source>
        <dbReference type="Proteomes" id="UP000266841"/>
    </source>
</evidence>
<sequence length="190" mass="20729">MTSRRSWAVGRRGRCGTLDLREGRSPYHLAFRISHSFSDHGGRERSAAAPGEVPKDPSPPQGRRGPHRRGGGRPASRLGREGAPREQPRRRLAPDRRFHGPGRPRLHHDHRRRHRNAPVGPASGVRASLHLEARRGRRPPEHTHVRLPGGGAGQRQHGGEGLHHDAAEGRRRGAAGDGGGEDGEEEGGEV</sequence>
<gene>
    <name evidence="2" type="ORF">THAOC_28649</name>
</gene>
<feature type="compositionally biased region" description="Acidic residues" evidence="1">
    <location>
        <begin position="179"/>
        <end position="190"/>
    </location>
</feature>
<feature type="compositionally biased region" description="Basic and acidic residues" evidence="1">
    <location>
        <begin position="129"/>
        <end position="144"/>
    </location>
</feature>
<keyword evidence="3" id="KW-1185">Reference proteome</keyword>
<evidence type="ECO:0000313" key="2">
    <source>
        <dbReference type="EMBL" id="EJK52116.1"/>
    </source>
</evidence>
<organism evidence="2 3">
    <name type="scientific">Thalassiosira oceanica</name>
    <name type="common">Marine diatom</name>
    <dbReference type="NCBI Taxonomy" id="159749"/>
    <lineage>
        <taxon>Eukaryota</taxon>
        <taxon>Sar</taxon>
        <taxon>Stramenopiles</taxon>
        <taxon>Ochrophyta</taxon>
        <taxon>Bacillariophyta</taxon>
        <taxon>Coscinodiscophyceae</taxon>
        <taxon>Thalassiosirophycidae</taxon>
        <taxon>Thalassiosirales</taxon>
        <taxon>Thalassiosiraceae</taxon>
        <taxon>Thalassiosira</taxon>
    </lineage>
</organism>
<feature type="non-terminal residue" evidence="2">
    <location>
        <position position="190"/>
    </location>
</feature>
<comment type="caution">
    <text evidence="2">The sequence shown here is derived from an EMBL/GenBank/DDBJ whole genome shotgun (WGS) entry which is preliminary data.</text>
</comment>
<reference evidence="2 3" key="1">
    <citation type="journal article" date="2012" name="Genome Biol.">
        <title>Genome and low-iron response of an oceanic diatom adapted to chronic iron limitation.</title>
        <authorList>
            <person name="Lommer M."/>
            <person name="Specht M."/>
            <person name="Roy A.S."/>
            <person name="Kraemer L."/>
            <person name="Andreson R."/>
            <person name="Gutowska M.A."/>
            <person name="Wolf J."/>
            <person name="Bergner S.V."/>
            <person name="Schilhabel M.B."/>
            <person name="Klostermeier U.C."/>
            <person name="Beiko R.G."/>
            <person name="Rosenstiel P."/>
            <person name="Hippler M."/>
            <person name="Laroche J."/>
        </authorList>
    </citation>
    <scope>NUCLEOTIDE SEQUENCE [LARGE SCALE GENOMIC DNA]</scope>
    <source>
        <strain evidence="2 3">CCMP1005</strain>
    </source>
</reference>
<dbReference type="Proteomes" id="UP000266841">
    <property type="component" value="Unassembled WGS sequence"/>
</dbReference>
<evidence type="ECO:0000256" key="1">
    <source>
        <dbReference type="SAM" id="MobiDB-lite"/>
    </source>
</evidence>